<accession>A0AAW7AH76</accession>
<gene>
    <name evidence="1" type="ORF">P1A27_08370</name>
</gene>
<reference evidence="1" key="1">
    <citation type="journal article" date="2023" name="Int. J. Mol. Sci.">
        <title>Antibiotic Resistance/Susceptibility Profiles of Staphylococcus equorum Strains from Cheese, and Genome Analysis for Antibiotic Resistance Genes.</title>
        <authorList>
            <person name="Vazquez L."/>
            <person name="Srednik M.E."/>
            <person name="Rodriguez J."/>
            <person name="Florez A.B."/>
            <person name="Mayo B."/>
        </authorList>
    </citation>
    <scope>NUCLEOTIDE SEQUENCE</scope>
    <source>
        <strain evidence="1">5A3I</strain>
    </source>
</reference>
<dbReference type="RefSeq" id="WP_002512114.1">
    <property type="nucleotide sequence ID" value="NZ_CP068576.1"/>
</dbReference>
<sequence>MCFDYSALTGRIVEKFGSRQAFAYAVGLSERSLSLKLNNKVGWKDREISRAIDLLELEESEIPAYFFNREVQNN</sequence>
<dbReference type="Pfam" id="PF05339">
    <property type="entry name" value="DUF739"/>
    <property type="match status" value="1"/>
</dbReference>
<dbReference type="EMBL" id="JARGCK010000004">
    <property type="protein sequence ID" value="MDK9865952.1"/>
    <property type="molecule type" value="Genomic_DNA"/>
</dbReference>
<dbReference type="AlphaFoldDB" id="A0AAW7AH76"/>
<reference evidence="1" key="2">
    <citation type="submission" date="2023-03" db="EMBL/GenBank/DDBJ databases">
        <authorList>
            <person name="Vazquez L."/>
            <person name="Rodriguez J."/>
            <person name="Mayo B."/>
            <person name="Florez A.B."/>
        </authorList>
    </citation>
    <scope>NUCLEOTIDE SEQUENCE</scope>
    <source>
        <strain evidence="1">5A3I</strain>
    </source>
</reference>
<dbReference type="InterPro" id="IPR008003">
    <property type="entry name" value="DUF739"/>
</dbReference>
<comment type="caution">
    <text evidence="1">The sequence shown here is derived from an EMBL/GenBank/DDBJ whole genome shotgun (WGS) entry which is preliminary data.</text>
</comment>
<evidence type="ECO:0000313" key="2">
    <source>
        <dbReference type="Proteomes" id="UP001174037"/>
    </source>
</evidence>
<proteinExistence type="predicted"/>
<dbReference type="Proteomes" id="UP001174037">
    <property type="component" value="Unassembled WGS sequence"/>
</dbReference>
<protein>
    <submittedName>
        <fullName evidence="1">DUF739 family protein</fullName>
    </submittedName>
</protein>
<organism evidence="1 2">
    <name type="scientific">Staphylococcus equorum</name>
    <dbReference type="NCBI Taxonomy" id="246432"/>
    <lineage>
        <taxon>Bacteria</taxon>
        <taxon>Bacillati</taxon>
        <taxon>Bacillota</taxon>
        <taxon>Bacilli</taxon>
        <taxon>Bacillales</taxon>
        <taxon>Staphylococcaceae</taxon>
        <taxon>Staphylococcus</taxon>
    </lineage>
</organism>
<evidence type="ECO:0000313" key="1">
    <source>
        <dbReference type="EMBL" id="MDK9865952.1"/>
    </source>
</evidence>
<name>A0AAW7AH76_9STAP</name>